<protein>
    <recommendedName>
        <fullName evidence="2">Reverse transcriptase/retrotransposon-derived protein RNase H-like domain-containing protein</fullName>
    </recommendedName>
</protein>
<feature type="region of interest" description="Disordered" evidence="1">
    <location>
        <begin position="1791"/>
        <end position="1830"/>
    </location>
</feature>
<feature type="domain" description="Reverse transcriptase/retrotransposon-derived protein RNase H-like" evidence="2">
    <location>
        <begin position="1378"/>
        <end position="1440"/>
    </location>
</feature>
<evidence type="ECO:0000259" key="2">
    <source>
        <dbReference type="Pfam" id="PF17919"/>
    </source>
</evidence>
<evidence type="ECO:0000313" key="4">
    <source>
        <dbReference type="Proteomes" id="UP001187471"/>
    </source>
</evidence>
<dbReference type="PANTHER" id="PTHR48434">
    <property type="entry name" value="(RAPE) HYPOTHETICAL PROTEIN"/>
    <property type="match status" value="1"/>
</dbReference>
<gene>
    <name evidence="3" type="ORF">RJ640_002455</name>
</gene>
<feature type="region of interest" description="Disordered" evidence="1">
    <location>
        <begin position="1156"/>
        <end position="1192"/>
    </location>
</feature>
<organism evidence="3 4">
    <name type="scientific">Escallonia rubra</name>
    <dbReference type="NCBI Taxonomy" id="112253"/>
    <lineage>
        <taxon>Eukaryota</taxon>
        <taxon>Viridiplantae</taxon>
        <taxon>Streptophyta</taxon>
        <taxon>Embryophyta</taxon>
        <taxon>Tracheophyta</taxon>
        <taxon>Spermatophyta</taxon>
        <taxon>Magnoliopsida</taxon>
        <taxon>eudicotyledons</taxon>
        <taxon>Gunneridae</taxon>
        <taxon>Pentapetalae</taxon>
        <taxon>asterids</taxon>
        <taxon>campanulids</taxon>
        <taxon>Escalloniales</taxon>
        <taxon>Escalloniaceae</taxon>
        <taxon>Escallonia</taxon>
    </lineage>
</organism>
<dbReference type="SUPFAM" id="SSF56672">
    <property type="entry name" value="DNA/RNA polymerases"/>
    <property type="match status" value="3"/>
</dbReference>
<name>A0AA88UFN0_9ASTE</name>
<feature type="region of interest" description="Disordered" evidence="1">
    <location>
        <begin position="560"/>
        <end position="596"/>
    </location>
</feature>
<proteinExistence type="predicted"/>
<dbReference type="PANTHER" id="PTHR48434:SF1">
    <property type="entry name" value="(RAPE) HYPOTHETICAL PROTEIN"/>
    <property type="match status" value="1"/>
</dbReference>
<dbReference type="InterPro" id="IPR043502">
    <property type="entry name" value="DNA/RNA_pol_sf"/>
</dbReference>
<dbReference type="Proteomes" id="UP001187471">
    <property type="component" value="Unassembled WGS sequence"/>
</dbReference>
<evidence type="ECO:0000313" key="3">
    <source>
        <dbReference type="EMBL" id="KAK2980326.1"/>
    </source>
</evidence>
<feature type="compositionally biased region" description="Polar residues" evidence="1">
    <location>
        <begin position="1819"/>
        <end position="1830"/>
    </location>
</feature>
<evidence type="ECO:0000256" key="1">
    <source>
        <dbReference type="SAM" id="MobiDB-lite"/>
    </source>
</evidence>
<dbReference type="Pfam" id="PF17919">
    <property type="entry name" value="RT_RNaseH_2"/>
    <property type="match status" value="1"/>
</dbReference>
<keyword evidence="4" id="KW-1185">Reference proteome</keyword>
<dbReference type="InterPro" id="IPR041577">
    <property type="entry name" value="RT_RNaseH_2"/>
</dbReference>
<dbReference type="EMBL" id="JAVXUO010001647">
    <property type="protein sequence ID" value="KAK2980326.1"/>
    <property type="molecule type" value="Genomic_DNA"/>
</dbReference>
<dbReference type="Gene3D" id="3.30.70.270">
    <property type="match status" value="3"/>
</dbReference>
<sequence>MDRLQTIEPKGPTIQDLQGEIISLKRDVKALSTRISLLELHNIEEVKSEEEEGEIYLNDNNNRLEINPDIINDTKIPSHSKEQKILSIDRVVFQKWYVSIKIVISKDFTFEGIALIDSGADLNCIKEGLVPTKSVEFASKFPDEIREKTQLQRFLGSLNYIADFYQDLYKDTKVLYQRLQKNPQPWTIVHTQAIRRIKLRAKTLPCLCLPLPEAFKIVETDASDIGYGGILKQKVDEAMLGKFENSGYNAHAHCPDIIQIEDEEQDLSPIEVVNNYFTNGWAYPQKASGKSRDYYEEILRSTKSAVLTHNFEKPPRHSSRNIELPFQFSKVEILKFITKKQWGIDPTRIRELPPHFSPRHFNYFDYIDAWNHVLLYQNPSHKHSWFIFFSRNFDGNFPNWIANWWLNYGPDFEEWPSTQVTEAYQLYAPMVKGLPKLQFMADFSIPWILCWQYAIQKSTNSSLEYPPSLVRQFGSKWWPKFDDSHCNIEAVTELFPTLKAASTKWKSYPKTKSHALHCEAEFSKRKNEILCRLSKEKPFLNKRELLQVVTFEMLKMSEEDYNADSDNSANSTKESSSGKEGSDEPITDNMSTGPTIDNILQTIEPKGPTIQDLQGEIISLKRDVKTLSTRISLLELHNIEEVKSEEEEGEIYLNDNNNRLEINPDIINDTKIPSHSKETKILSIDRVVFQKWYVSIKIVISKDFTFEGIALIDSGADLNCIKEGLVPTKSVEFASKFPDEIREKTQLQRFLGSLNYIADFYQDLYKDTKVLYQRLQKNPQPWTIVHTQAIRRIKLRAKTLPCLCLPLPEAFKIVETDASDIGYGGILKQKVDEAMLGKFENSGYNAHAHCPDIIQIEDEEQDLSPIEVVNNYFTNGWAYPQKASGKSRDYYEEILRSTKSAVLTHNFEKPPRHSSRNIELPFQFSKVEILKFITKKQWGIDPTRIRELPPHFSPRHFNYFDYIDAWNHVLLYQNPSHKHSWFIFFSRNFDGNFPNWIANWWLNYGPDFEEWPSTQVTEAYQLYAPMVKGLPKLQFMADFSIPWILCWQYAIQKSTNSSLEYPPSLVRQFGSKWWPKFDDSHCNIEAVTELFPTLKVASTKWKSYPKTKSHALHCEAEFSKRKNEILCRLSKEKPFLNKRELLQVVTFEMLKMSEEDYNADSDNSANSTKESSSGKEGSDEPITDNMSTGPTIDNILQTIEPKGPTIQDLQGEIISLKRDVKALSARISLLELHNIEEVKSEEEEGEIYLNDNNNRLEINPDIINDTKIPSHSKEQKILSIDRVVFQKWYVSIKIVISKDFTFEGIALIDSGADLNCIKEGLVPTKSVEFASKFPDEIREKTQLQRFLGSLNYIADFYQDLYKDTKVLYQRLQKNPQPWTIVHTQAIRRIKLRAKTLPCLCLPLPEAFKIVETDASDIGYGGILKQKVDGKMTPHRAYSPKSDKRLLPRPNRYNLRKSIGSSSSQSNQEAMLGKFENSGYNAHAHCPDIIQIEDEEQDLSPIEVVNNYFTNGWAYPQKASGKSRDYYEEILRSTKSAVLTHNFEKPPRHSSRNIELPFQFSKVEILKFITKKQWGIDPTRIRELPPHFSPRHFNYFDYIDAWNHVLLYQNPSHKHSWFIFFSRNFDGNFPNWIANWWLNYGPDFEEWPSTQVTEAYQLYAPMVKGLPKLQFMADFSIPWILCWQYAIQKSTNSSLEYPPSLVRQFGSKWWPKFDDSHCNIEAVTELFPTLKAASTKWKSYPKTKSHALHCEAEFSKRKNEILCRLSKEKPFLNKRELLQVVTFEMLKMSEEDYNADSDNSANSTKESSSGKEGSDEPITDNMSTGPTIDNI</sequence>
<dbReference type="InterPro" id="IPR043128">
    <property type="entry name" value="Rev_trsase/Diguanyl_cyclase"/>
</dbReference>
<comment type="caution">
    <text evidence="3">The sequence shown here is derived from an EMBL/GenBank/DDBJ whole genome shotgun (WGS) entry which is preliminary data.</text>
</comment>
<reference evidence="3" key="1">
    <citation type="submission" date="2022-12" db="EMBL/GenBank/DDBJ databases">
        <title>Draft genome assemblies for two species of Escallonia (Escalloniales).</title>
        <authorList>
            <person name="Chanderbali A."/>
            <person name="Dervinis C."/>
            <person name="Anghel I."/>
            <person name="Soltis D."/>
            <person name="Soltis P."/>
            <person name="Zapata F."/>
        </authorList>
    </citation>
    <scope>NUCLEOTIDE SEQUENCE</scope>
    <source>
        <strain evidence="3">UCBG92.1500</strain>
        <tissue evidence="3">Leaf</tissue>
    </source>
</reference>
<accession>A0AA88UFN0</accession>